<dbReference type="OrthoDB" id="6359816at2759"/>
<gene>
    <name evidence="1" type="ORF">TWF679_005307</name>
</gene>
<dbReference type="Proteomes" id="UP000614610">
    <property type="component" value="Unassembled WGS sequence"/>
</dbReference>
<comment type="caution">
    <text evidence="1">The sequence shown here is derived from an EMBL/GenBank/DDBJ whole genome shotgun (WGS) entry which is preliminary data.</text>
</comment>
<proteinExistence type="predicted"/>
<accession>A0A8H8VCF7</accession>
<reference evidence="1" key="1">
    <citation type="submission" date="2019-06" db="EMBL/GenBank/DDBJ databases">
        <authorList>
            <person name="Palmer J.M."/>
        </authorList>
    </citation>
    <scope>NUCLEOTIDE SEQUENCE</scope>
    <source>
        <strain evidence="1">TWF679</strain>
    </source>
</reference>
<protein>
    <submittedName>
        <fullName evidence="1">Uncharacterized protein</fullName>
    </submittedName>
</protein>
<dbReference type="EMBL" id="WIWT01000025">
    <property type="protein sequence ID" value="KAF3213491.1"/>
    <property type="molecule type" value="Genomic_DNA"/>
</dbReference>
<name>A0A8H8VCF7_ORBOL</name>
<dbReference type="AlphaFoldDB" id="A0A8H8VCF7"/>
<evidence type="ECO:0000313" key="1">
    <source>
        <dbReference type="EMBL" id="KAF3213491.1"/>
    </source>
</evidence>
<organism evidence="1 2">
    <name type="scientific">Orbilia oligospora</name>
    <name type="common">Nematode-trapping fungus</name>
    <name type="synonym">Arthrobotrys oligospora</name>
    <dbReference type="NCBI Taxonomy" id="2813651"/>
    <lineage>
        <taxon>Eukaryota</taxon>
        <taxon>Fungi</taxon>
        <taxon>Dikarya</taxon>
        <taxon>Ascomycota</taxon>
        <taxon>Pezizomycotina</taxon>
        <taxon>Orbiliomycetes</taxon>
        <taxon>Orbiliales</taxon>
        <taxon>Orbiliaceae</taxon>
        <taxon>Orbilia</taxon>
    </lineage>
</organism>
<evidence type="ECO:0000313" key="2">
    <source>
        <dbReference type="Proteomes" id="UP000614610"/>
    </source>
</evidence>
<sequence length="86" mass="9724">MTGFKLKPGSQAGFLHPGLINDLDYADIIATVGTGDIKLHCLHRLIVCPRSIYFYINCNKPEDEVSVFKEMRLPDIEPFEFNIAIL</sequence>